<feature type="domain" description="Major facilitator superfamily (MFS) profile" evidence="8">
    <location>
        <begin position="25"/>
        <end position="415"/>
    </location>
</feature>
<evidence type="ECO:0000256" key="5">
    <source>
        <dbReference type="ARBA" id="ARBA00022989"/>
    </source>
</evidence>
<keyword evidence="3" id="KW-1003">Cell membrane</keyword>
<dbReference type="EMBL" id="FUFA01000005">
    <property type="protein sequence ID" value="SPM36887.1"/>
    <property type="molecule type" value="Genomic_DNA"/>
</dbReference>
<evidence type="ECO:0000256" key="2">
    <source>
        <dbReference type="ARBA" id="ARBA00022448"/>
    </source>
</evidence>
<feature type="transmembrane region" description="Helical" evidence="7">
    <location>
        <begin position="63"/>
        <end position="86"/>
    </location>
</feature>
<evidence type="ECO:0000256" key="6">
    <source>
        <dbReference type="ARBA" id="ARBA00023136"/>
    </source>
</evidence>
<dbReference type="Proteomes" id="UP000240988">
    <property type="component" value="Unassembled WGS sequence"/>
</dbReference>
<dbReference type="InterPro" id="IPR020846">
    <property type="entry name" value="MFS_dom"/>
</dbReference>
<accession>A0A2U3NZH9</accession>
<evidence type="ECO:0000256" key="3">
    <source>
        <dbReference type="ARBA" id="ARBA00022475"/>
    </source>
</evidence>
<feature type="transmembrane region" description="Helical" evidence="7">
    <location>
        <begin position="388"/>
        <end position="409"/>
    </location>
</feature>
<dbReference type="STRING" id="1841860.GCA_900157375_04731"/>
<keyword evidence="6 7" id="KW-0472">Membrane</keyword>
<feature type="transmembrane region" description="Helical" evidence="7">
    <location>
        <begin position="299"/>
        <end position="320"/>
    </location>
</feature>
<feature type="transmembrane region" description="Helical" evidence="7">
    <location>
        <begin position="326"/>
        <end position="345"/>
    </location>
</feature>
<dbReference type="InterPro" id="IPR010290">
    <property type="entry name" value="TM_effector"/>
</dbReference>
<protein>
    <submittedName>
        <fullName evidence="9">MFS family permease</fullName>
    </submittedName>
</protein>
<feature type="non-terminal residue" evidence="9">
    <location>
        <position position="1"/>
    </location>
</feature>
<gene>
    <name evidence="9" type="ORF">MRAB57_4728</name>
</gene>
<feature type="transmembrane region" description="Helical" evidence="7">
    <location>
        <begin position="153"/>
        <end position="177"/>
    </location>
</feature>
<proteinExistence type="predicted"/>
<feature type="transmembrane region" description="Helical" evidence="7">
    <location>
        <begin position="93"/>
        <end position="113"/>
    </location>
</feature>
<evidence type="ECO:0000256" key="4">
    <source>
        <dbReference type="ARBA" id="ARBA00022692"/>
    </source>
</evidence>
<feature type="transmembrane region" description="Helical" evidence="7">
    <location>
        <begin position="357"/>
        <end position="376"/>
    </location>
</feature>
<evidence type="ECO:0000256" key="7">
    <source>
        <dbReference type="SAM" id="Phobius"/>
    </source>
</evidence>
<name>A0A2U3NZH9_9MYCO</name>
<dbReference type="PROSITE" id="PS50850">
    <property type="entry name" value="MFS"/>
    <property type="match status" value="1"/>
</dbReference>
<feature type="transmembrane region" description="Helical" evidence="7">
    <location>
        <begin position="183"/>
        <end position="203"/>
    </location>
</feature>
<keyword evidence="2" id="KW-0813">Transport</keyword>
<feature type="transmembrane region" description="Helical" evidence="7">
    <location>
        <begin position="267"/>
        <end position="287"/>
    </location>
</feature>
<evidence type="ECO:0000313" key="10">
    <source>
        <dbReference type="Proteomes" id="UP000240988"/>
    </source>
</evidence>
<keyword evidence="10" id="KW-1185">Reference proteome</keyword>
<feature type="transmembrane region" description="Helical" evidence="7">
    <location>
        <begin position="243"/>
        <end position="261"/>
    </location>
</feature>
<evidence type="ECO:0000259" key="8">
    <source>
        <dbReference type="PROSITE" id="PS50850"/>
    </source>
</evidence>
<dbReference type="Pfam" id="PF05977">
    <property type="entry name" value="MFS_3"/>
    <property type="match status" value="1"/>
</dbReference>
<dbReference type="SUPFAM" id="SSF103473">
    <property type="entry name" value="MFS general substrate transporter"/>
    <property type="match status" value="1"/>
</dbReference>
<reference evidence="9 10" key="1">
    <citation type="submission" date="2017-01" db="EMBL/GenBank/DDBJ databases">
        <authorList>
            <consortium name="Urmite Genomes"/>
        </authorList>
    </citation>
    <scope>NUCLEOTIDE SEQUENCE [LARGE SCALE GENOMIC DNA]</scope>
    <source>
        <strain evidence="9 10">AB57</strain>
    </source>
</reference>
<dbReference type="PANTHER" id="PTHR23513:SF11">
    <property type="entry name" value="STAPHYLOFERRIN A TRANSPORTER"/>
    <property type="match status" value="1"/>
</dbReference>
<dbReference type="Gene3D" id="1.20.1250.20">
    <property type="entry name" value="MFS general substrate transporter like domains"/>
    <property type="match status" value="1"/>
</dbReference>
<dbReference type="AlphaFoldDB" id="A0A2U3NZH9"/>
<evidence type="ECO:0000313" key="9">
    <source>
        <dbReference type="EMBL" id="SPM36887.1"/>
    </source>
</evidence>
<feature type="transmembrane region" description="Helical" evidence="7">
    <location>
        <begin position="29"/>
        <end position="51"/>
    </location>
</feature>
<sequence length="538" mass="57557">LIERLPQPQEHPNAASTGAPLRNRVYRNLFIAQFVSNVGTWMQSVAAQWFLVEDHSSDTVIALVQTASLGPTLLLGLFAGVLADLFDRRRLLMFLQTYAVAVALALAVVTYLGKLGPTSLLMFTLAIGFAAALAGPAWQAIQPEVVPREQIPAAATLSSVSVNIARVIGPAIGGVAVALAGPAAVFAINAVSYAAIIVALAGWRRPKQMAPIEREGLGQAIISGLAYVENGPIFRRILLRTTLFVFPASALLALLPVAAAHRWHLGASGYGVALGAMGIGAVIAVVISAPVRDKVPINVLMAACAVAYGCAALAVAWLSFAEALPMLLLSGMAWLITLTELNAAAQLALPQWVRARGLSVYLLVFTGSLALGSYMFGLIATRTGLDHALVWSAALLGAAALSVTVLPFLPLPEGVSLGISTAWPSPAVVFEPCPHDGPVLVTTRYRVPTENLDAFIRAMSAVRRSRLRTGGHSWELYHSPEDPDVVLERFTVLSWTEFQRQLTERWLDYDHEAVEKARSYTVDHASSHSYYIALRVPK</sequence>
<keyword evidence="4 7" id="KW-0812">Transmembrane</keyword>
<dbReference type="CDD" id="cd06173">
    <property type="entry name" value="MFS_MefA_like"/>
    <property type="match status" value="1"/>
</dbReference>
<dbReference type="GO" id="GO:0022857">
    <property type="term" value="F:transmembrane transporter activity"/>
    <property type="evidence" value="ECO:0007669"/>
    <property type="project" value="InterPro"/>
</dbReference>
<evidence type="ECO:0000256" key="1">
    <source>
        <dbReference type="ARBA" id="ARBA00004651"/>
    </source>
</evidence>
<feature type="transmembrane region" description="Helical" evidence="7">
    <location>
        <begin position="119"/>
        <end position="141"/>
    </location>
</feature>
<dbReference type="GO" id="GO:0005886">
    <property type="term" value="C:plasma membrane"/>
    <property type="evidence" value="ECO:0007669"/>
    <property type="project" value="UniProtKB-SubCell"/>
</dbReference>
<organism evidence="9 10">
    <name type="scientific">Mycobacterium rhizamassiliense</name>
    <dbReference type="NCBI Taxonomy" id="1841860"/>
    <lineage>
        <taxon>Bacteria</taxon>
        <taxon>Bacillati</taxon>
        <taxon>Actinomycetota</taxon>
        <taxon>Actinomycetes</taxon>
        <taxon>Mycobacteriales</taxon>
        <taxon>Mycobacteriaceae</taxon>
        <taxon>Mycobacterium</taxon>
    </lineage>
</organism>
<keyword evidence="5 7" id="KW-1133">Transmembrane helix</keyword>
<comment type="subcellular location">
    <subcellularLocation>
        <location evidence="1">Cell membrane</location>
        <topology evidence="1">Multi-pass membrane protein</topology>
    </subcellularLocation>
</comment>
<dbReference type="PANTHER" id="PTHR23513">
    <property type="entry name" value="INTEGRAL MEMBRANE EFFLUX PROTEIN-RELATED"/>
    <property type="match status" value="1"/>
</dbReference>
<dbReference type="InterPro" id="IPR036259">
    <property type="entry name" value="MFS_trans_sf"/>
</dbReference>